<name>A0A0D2DB86_9EURO</name>
<organism evidence="2 3">
    <name type="scientific">Exophiala xenobiotica</name>
    <dbReference type="NCBI Taxonomy" id="348802"/>
    <lineage>
        <taxon>Eukaryota</taxon>
        <taxon>Fungi</taxon>
        <taxon>Dikarya</taxon>
        <taxon>Ascomycota</taxon>
        <taxon>Pezizomycotina</taxon>
        <taxon>Eurotiomycetes</taxon>
        <taxon>Chaetothyriomycetidae</taxon>
        <taxon>Chaetothyriales</taxon>
        <taxon>Herpotrichiellaceae</taxon>
        <taxon>Exophiala</taxon>
    </lineage>
</organism>
<dbReference type="HOGENOM" id="CLU_094640_0_0_1"/>
<dbReference type="Proteomes" id="UP000054342">
    <property type="component" value="Unassembled WGS sequence"/>
</dbReference>
<dbReference type="GeneID" id="25325864"/>
<gene>
    <name evidence="2" type="ORF">PV05_03956</name>
</gene>
<dbReference type="InterPro" id="IPR012674">
    <property type="entry name" value="Calycin"/>
</dbReference>
<protein>
    <recommendedName>
        <fullName evidence="4">Lipocalin/cytosolic fatty-acid binding domain-containing protein</fullName>
    </recommendedName>
</protein>
<sequence length="184" mass="20974">MADVENNRLNFRPPSTSVDDKSVDFATPQASSLHGKWYVTHSTLPMWKSNRNVTITYTPLPNNVEVLDDLVEYQPLKSNKHKKVEGYDTPDAKVCAAYSWRGKGLLKIASSHWQVLGYGGEDDGWCVTYFQKTLFTPAGIDIYARRKGGLSAELLERIRNEIKNIKDHSVERLAELVFPIHHNW</sequence>
<feature type="region of interest" description="Disordered" evidence="1">
    <location>
        <begin position="1"/>
        <end position="21"/>
    </location>
</feature>
<proteinExistence type="predicted"/>
<dbReference type="Gene3D" id="2.40.128.20">
    <property type="match status" value="1"/>
</dbReference>
<feature type="compositionally biased region" description="Polar residues" evidence="1">
    <location>
        <begin position="7"/>
        <end position="17"/>
    </location>
</feature>
<dbReference type="RefSeq" id="XP_013320096.1">
    <property type="nucleotide sequence ID" value="XM_013464642.1"/>
</dbReference>
<dbReference type="EMBL" id="KN847318">
    <property type="protein sequence ID" value="KIW59512.1"/>
    <property type="molecule type" value="Genomic_DNA"/>
</dbReference>
<evidence type="ECO:0000313" key="2">
    <source>
        <dbReference type="EMBL" id="KIW59512.1"/>
    </source>
</evidence>
<dbReference type="AlphaFoldDB" id="A0A0D2DB86"/>
<reference evidence="2 3" key="1">
    <citation type="submission" date="2015-01" db="EMBL/GenBank/DDBJ databases">
        <title>The Genome Sequence of Exophiala xenobiotica CBS118157.</title>
        <authorList>
            <consortium name="The Broad Institute Genomics Platform"/>
            <person name="Cuomo C."/>
            <person name="de Hoog S."/>
            <person name="Gorbushina A."/>
            <person name="Stielow B."/>
            <person name="Teixiera M."/>
            <person name="Abouelleil A."/>
            <person name="Chapman S.B."/>
            <person name="Priest M."/>
            <person name="Young S.K."/>
            <person name="Wortman J."/>
            <person name="Nusbaum C."/>
            <person name="Birren B."/>
        </authorList>
    </citation>
    <scope>NUCLEOTIDE SEQUENCE [LARGE SCALE GENOMIC DNA]</scope>
    <source>
        <strain evidence="2 3">CBS 118157</strain>
    </source>
</reference>
<evidence type="ECO:0008006" key="4">
    <source>
        <dbReference type="Google" id="ProtNLM"/>
    </source>
</evidence>
<dbReference type="STRING" id="348802.A0A0D2DB86"/>
<evidence type="ECO:0000256" key="1">
    <source>
        <dbReference type="SAM" id="MobiDB-lite"/>
    </source>
</evidence>
<dbReference type="SUPFAM" id="SSF50814">
    <property type="entry name" value="Lipocalins"/>
    <property type="match status" value="1"/>
</dbReference>
<dbReference type="OrthoDB" id="272370at2759"/>
<keyword evidence="3" id="KW-1185">Reference proteome</keyword>
<evidence type="ECO:0000313" key="3">
    <source>
        <dbReference type="Proteomes" id="UP000054342"/>
    </source>
</evidence>
<accession>A0A0D2DB86</accession>